<evidence type="ECO:0000313" key="3">
    <source>
        <dbReference type="Proteomes" id="UP000218231"/>
    </source>
</evidence>
<keyword evidence="1" id="KW-0472">Membrane</keyword>
<comment type="caution">
    <text evidence="2">The sequence shown here is derived from an EMBL/GenBank/DDBJ whole genome shotgun (WGS) entry which is preliminary data.</text>
</comment>
<name>A0A2A2L5T8_9BILA</name>
<keyword evidence="3" id="KW-1185">Reference proteome</keyword>
<organism evidence="2 3">
    <name type="scientific">Diploscapter pachys</name>
    <dbReference type="NCBI Taxonomy" id="2018661"/>
    <lineage>
        <taxon>Eukaryota</taxon>
        <taxon>Metazoa</taxon>
        <taxon>Ecdysozoa</taxon>
        <taxon>Nematoda</taxon>
        <taxon>Chromadorea</taxon>
        <taxon>Rhabditida</taxon>
        <taxon>Rhabditina</taxon>
        <taxon>Rhabditomorpha</taxon>
        <taxon>Rhabditoidea</taxon>
        <taxon>Rhabditidae</taxon>
        <taxon>Diploscapter</taxon>
    </lineage>
</organism>
<keyword evidence="1" id="KW-0812">Transmembrane</keyword>
<feature type="transmembrane region" description="Helical" evidence="1">
    <location>
        <begin position="6"/>
        <end position="22"/>
    </location>
</feature>
<proteinExistence type="predicted"/>
<dbReference type="AlphaFoldDB" id="A0A2A2L5T8"/>
<gene>
    <name evidence="2" type="ORF">WR25_10223</name>
</gene>
<accession>A0A2A2L5T8</accession>
<keyword evidence="1" id="KW-1133">Transmembrane helix</keyword>
<reference evidence="2 3" key="1">
    <citation type="journal article" date="2017" name="Curr. Biol.">
        <title>Genome architecture and evolution of a unichromosomal asexual nematode.</title>
        <authorList>
            <person name="Fradin H."/>
            <person name="Zegar C."/>
            <person name="Gutwein M."/>
            <person name="Lucas J."/>
            <person name="Kovtun M."/>
            <person name="Corcoran D."/>
            <person name="Baugh L.R."/>
            <person name="Kiontke K."/>
            <person name="Gunsalus K."/>
            <person name="Fitch D.H."/>
            <person name="Piano F."/>
        </authorList>
    </citation>
    <scope>NUCLEOTIDE SEQUENCE [LARGE SCALE GENOMIC DNA]</scope>
    <source>
        <strain evidence="2">PF1309</strain>
    </source>
</reference>
<evidence type="ECO:0000313" key="2">
    <source>
        <dbReference type="EMBL" id="PAV81540.1"/>
    </source>
</evidence>
<dbReference type="Proteomes" id="UP000218231">
    <property type="component" value="Unassembled WGS sequence"/>
</dbReference>
<sequence>MNIGSMWLELLLVFIPLLYCLYNSKWHDVLTRFIAIFQKDRKVHPISDLASKRPRIEHPKHHGDVN</sequence>
<evidence type="ECO:0000256" key="1">
    <source>
        <dbReference type="SAM" id="Phobius"/>
    </source>
</evidence>
<dbReference type="EMBL" id="LIAE01007156">
    <property type="protein sequence ID" value="PAV81540.1"/>
    <property type="molecule type" value="Genomic_DNA"/>
</dbReference>
<protein>
    <submittedName>
        <fullName evidence="2">Uncharacterized protein</fullName>
    </submittedName>
</protein>